<accession>A0A251XCR9</accession>
<comment type="caution">
    <text evidence="1">The sequence shown here is derived from an EMBL/GenBank/DDBJ whole genome shotgun (WGS) entry which is preliminary data.</text>
</comment>
<sequence length="107" mass="12019">MTVGTPTSLARSAYSASSHLMKTGSDRPTCLIVETGMRHIHQPLYSASTRRCIHLVWRRFDALKSWRVGVTGPHMKFHMSKPSAYAWSLLLSYMSNMWPPTIVGVLA</sequence>
<evidence type="ECO:0000313" key="1">
    <source>
        <dbReference type="EMBL" id="OUD99967.1"/>
    </source>
</evidence>
<organism evidence="1 2">
    <name type="scientific">Clavibacter michiganensis subsp. michiganensis</name>
    <dbReference type="NCBI Taxonomy" id="33013"/>
    <lineage>
        <taxon>Bacteria</taxon>
        <taxon>Bacillati</taxon>
        <taxon>Actinomycetota</taxon>
        <taxon>Actinomycetes</taxon>
        <taxon>Micrococcales</taxon>
        <taxon>Microbacteriaceae</taxon>
        <taxon>Clavibacter</taxon>
    </lineage>
</organism>
<keyword evidence="2" id="KW-1185">Reference proteome</keyword>
<gene>
    <name evidence="1" type="ORF">CMMCAS07_19510</name>
</gene>
<dbReference type="AlphaFoldDB" id="A0A251XCR9"/>
<reference evidence="1 2" key="1">
    <citation type="submission" date="2016-08" db="EMBL/GenBank/DDBJ databases">
        <title>Genome sequence of Clavibacter michiganensis subsp. michiganensis strain CASJ007.</title>
        <authorList>
            <person name="Thapa S.P."/>
            <person name="Coaker G."/>
        </authorList>
    </citation>
    <scope>NUCLEOTIDE SEQUENCE [LARGE SCALE GENOMIC DNA]</scope>
    <source>
        <strain evidence="1">CASJ007</strain>
    </source>
</reference>
<name>A0A251XCR9_CLAMM</name>
<proteinExistence type="predicted"/>
<dbReference type="Proteomes" id="UP000195062">
    <property type="component" value="Unassembled WGS sequence"/>
</dbReference>
<evidence type="ECO:0000313" key="2">
    <source>
        <dbReference type="Proteomes" id="UP000195062"/>
    </source>
</evidence>
<dbReference type="EMBL" id="MDHH01000009">
    <property type="protein sequence ID" value="OUD99967.1"/>
    <property type="molecule type" value="Genomic_DNA"/>
</dbReference>
<protein>
    <submittedName>
        <fullName evidence="1">Uncharacterized protein</fullName>
    </submittedName>
</protein>